<keyword evidence="3" id="KW-1185">Reference proteome</keyword>
<protein>
    <submittedName>
        <fullName evidence="2">Uncharacterized protein</fullName>
    </submittedName>
</protein>
<accession>A0ABW0SMS4</accession>
<dbReference type="RefSeq" id="WP_386754796.1">
    <property type="nucleotide sequence ID" value="NZ_JBHSNM010000002.1"/>
</dbReference>
<evidence type="ECO:0000256" key="1">
    <source>
        <dbReference type="SAM" id="MobiDB-lite"/>
    </source>
</evidence>
<name>A0ABW0SMS4_9GAMM</name>
<sequence length="92" mass="9860">MSIAVQFLEALARNPKPLSDDEFAAAIAKTEMDPSAQKALLDRNAQALSKALGGRLKMMCMVVPAENDEPQQDEEPADGEDVPDRESSSVSA</sequence>
<feature type="compositionally biased region" description="Basic and acidic residues" evidence="1">
    <location>
        <begin position="82"/>
        <end position="92"/>
    </location>
</feature>
<proteinExistence type="predicted"/>
<organism evidence="2 3">
    <name type="scientific">Lysobacter yangpyeongensis</name>
    <dbReference type="NCBI Taxonomy" id="346182"/>
    <lineage>
        <taxon>Bacteria</taxon>
        <taxon>Pseudomonadati</taxon>
        <taxon>Pseudomonadota</taxon>
        <taxon>Gammaproteobacteria</taxon>
        <taxon>Lysobacterales</taxon>
        <taxon>Lysobacteraceae</taxon>
        <taxon>Lysobacter</taxon>
    </lineage>
</organism>
<feature type="compositionally biased region" description="Acidic residues" evidence="1">
    <location>
        <begin position="66"/>
        <end position="81"/>
    </location>
</feature>
<reference evidence="3" key="1">
    <citation type="journal article" date="2019" name="Int. J. Syst. Evol. Microbiol.">
        <title>The Global Catalogue of Microorganisms (GCM) 10K type strain sequencing project: providing services to taxonomists for standard genome sequencing and annotation.</title>
        <authorList>
            <consortium name="The Broad Institute Genomics Platform"/>
            <consortium name="The Broad Institute Genome Sequencing Center for Infectious Disease"/>
            <person name="Wu L."/>
            <person name="Ma J."/>
        </authorList>
    </citation>
    <scope>NUCLEOTIDE SEQUENCE [LARGE SCALE GENOMIC DNA]</scope>
    <source>
        <strain evidence="3">KACC 11407</strain>
    </source>
</reference>
<feature type="region of interest" description="Disordered" evidence="1">
    <location>
        <begin position="63"/>
        <end position="92"/>
    </location>
</feature>
<gene>
    <name evidence="2" type="ORF">ACFPN1_10170</name>
</gene>
<dbReference type="EMBL" id="JBHSNM010000002">
    <property type="protein sequence ID" value="MFC5570423.1"/>
    <property type="molecule type" value="Genomic_DNA"/>
</dbReference>
<dbReference type="Proteomes" id="UP001596036">
    <property type="component" value="Unassembled WGS sequence"/>
</dbReference>
<comment type="caution">
    <text evidence="2">The sequence shown here is derived from an EMBL/GenBank/DDBJ whole genome shotgun (WGS) entry which is preliminary data.</text>
</comment>
<evidence type="ECO:0000313" key="2">
    <source>
        <dbReference type="EMBL" id="MFC5570423.1"/>
    </source>
</evidence>
<evidence type="ECO:0000313" key="3">
    <source>
        <dbReference type="Proteomes" id="UP001596036"/>
    </source>
</evidence>